<proteinExistence type="predicted"/>
<dbReference type="InParanoid" id="A0A6I8PGH7"/>
<dbReference type="InterPro" id="IPR053117">
    <property type="entry name" value="DMAC_Protein"/>
</dbReference>
<dbReference type="GO" id="GO:0005743">
    <property type="term" value="C:mitochondrial inner membrane"/>
    <property type="evidence" value="ECO:0000318"/>
    <property type="project" value="GO_Central"/>
</dbReference>
<organism evidence="3 4">
    <name type="scientific">Ornithorhynchus anatinus</name>
    <name type="common">Duckbill platypus</name>
    <dbReference type="NCBI Taxonomy" id="9258"/>
    <lineage>
        <taxon>Eukaryota</taxon>
        <taxon>Metazoa</taxon>
        <taxon>Chordata</taxon>
        <taxon>Craniata</taxon>
        <taxon>Vertebrata</taxon>
        <taxon>Euteleostomi</taxon>
        <taxon>Mammalia</taxon>
        <taxon>Monotremata</taxon>
        <taxon>Ornithorhynchidae</taxon>
        <taxon>Ornithorhynchus</taxon>
    </lineage>
</organism>
<gene>
    <name evidence="3" type="primary">DMAC1</name>
</gene>
<dbReference type="AlphaFoldDB" id="A0A6I8PGH7"/>
<accession>A0A6I8PGH7</accession>
<dbReference type="PANTHER" id="PTHR36469">
    <property type="entry name" value="DISTAL MEMBRANE-ARM ASSEMBLY COMPLEX PROTEIN 1"/>
    <property type="match status" value="1"/>
</dbReference>
<reference evidence="3" key="3">
    <citation type="submission" date="2025-09" db="UniProtKB">
        <authorList>
            <consortium name="Ensembl"/>
        </authorList>
    </citation>
    <scope>IDENTIFICATION</scope>
    <source>
        <strain evidence="3">Glennie</strain>
    </source>
</reference>
<keyword evidence="1" id="KW-0812">Transmembrane</keyword>
<dbReference type="InterPro" id="IPR028036">
    <property type="entry name" value="DMAC1-like_dom"/>
</dbReference>
<dbReference type="PANTHER" id="PTHR36469:SF1">
    <property type="entry name" value="DISTAL MEMBRANE-ARM ASSEMBLY COMPLEX PROTEIN 1"/>
    <property type="match status" value="1"/>
</dbReference>
<dbReference type="Proteomes" id="UP000002279">
    <property type="component" value="Chromosome X5"/>
</dbReference>
<evidence type="ECO:0000313" key="3">
    <source>
        <dbReference type="Ensembl" id="ENSOANP00000051767.1"/>
    </source>
</evidence>
<feature type="transmembrane region" description="Helical" evidence="1">
    <location>
        <begin position="20"/>
        <end position="44"/>
    </location>
</feature>
<keyword evidence="4" id="KW-1185">Reference proteome</keyword>
<feature type="domain" description="Distal membrane-arm assembly complex protein 1-like" evidence="2">
    <location>
        <begin position="23"/>
        <end position="68"/>
    </location>
</feature>
<protein>
    <recommendedName>
        <fullName evidence="2">Distal membrane-arm assembly complex protein 1-like domain-containing protein</fullName>
    </recommendedName>
</protein>
<dbReference type="GO" id="GO:0032981">
    <property type="term" value="P:mitochondrial respiratory chain complex I assembly"/>
    <property type="evidence" value="ECO:0000318"/>
    <property type="project" value="GO_Central"/>
</dbReference>
<evidence type="ECO:0000256" key="1">
    <source>
        <dbReference type="SAM" id="Phobius"/>
    </source>
</evidence>
<reference evidence="3 4" key="1">
    <citation type="journal article" date="2008" name="Nature">
        <title>Genome analysis of the platypus reveals unique signatures of evolution.</title>
        <authorList>
            <person name="Warren W.C."/>
            <person name="Hillier L.W."/>
            <person name="Marshall Graves J.A."/>
            <person name="Birney E."/>
            <person name="Ponting C.P."/>
            <person name="Grutzner F."/>
            <person name="Belov K."/>
            <person name="Miller W."/>
            <person name="Clarke L."/>
            <person name="Chinwalla A.T."/>
            <person name="Yang S.P."/>
            <person name="Heger A."/>
            <person name="Locke D.P."/>
            <person name="Miethke P."/>
            <person name="Waters P.D."/>
            <person name="Veyrunes F."/>
            <person name="Fulton L."/>
            <person name="Fulton B."/>
            <person name="Graves T."/>
            <person name="Wallis J."/>
            <person name="Puente X.S."/>
            <person name="Lopez-Otin C."/>
            <person name="Ordonez G.R."/>
            <person name="Eichler E.E."/>
            <person name="Chen L."/>
            <person name="Cheng Z."/>
            <person name="Deakin J.E."/>
            <person name="Alsop A."/>
            <person name="Thompson K."/>
            <person name="Kirby P."/>
            <person name="Papenfuss A.T."/>
            <person name="Wakefield M.J."/>
            <person name="Olender T."/>
            <person name="Lancet D."/>
            <person name="Huttley G.A."/>
            <person name="Smit A.F."/>
            <person name="Pask A."/>
            <person name="Temple-Smith P."/>
            <person name="Batzer M.A."/>
            <person name="Walker J.A."/>
            <person name="Konkel M.K."/>
            <person name="Harris R.S."/>
            <person name="Whittington C.M."/>
            <person name="Wong E.S."/>
            <person name="Gemmell N.J."/>
            <person name="Buschiazzo E."/>
            <person name="Vargas Jentzsch I.M."/>
            <person name="Merkel A."/>
            <person name="Schmitz J."/>
            <person name="Zemann A."/>
            <person name="Churakov G."/>
            <person name="Kriegs J.O."/>
            <person name="Brosius J."/>
            <person name="Murchison E.P."/>
            <person name="Sachidanandam R."/>
            <person name="Smith C."/>
            <person name="Hannon G.J."/>
            <person name="Tsend-Ayush E."/>
            <person name="McMillan D."/>
            <person name="Attenborough R."/>
            <person name="Rens W."/>
            <person name="Ferguson-Smith M."/>
            <person name="Lefevre C.M."/>
            <person name="Sharp J.A."/>
            <person name="Nicholas K.R."/>
            <person name="Ray D.A."/>
            <person name="Kube M."/>
            <person name="Reinhardt R."/>
            <person name="Pringle T.H."/>
            <person name="Taylor J."/>
            <person name="Jones R.C."/>
            <person name="Nixon B."/>
            <person name="Dacheux J.L."/>
            <person name="Niwa H."/>
            <person name="Sekita Y."/>
            <person name="Huang X."/>
            <person name="Stark A."/>
            <person name="Kheradpour P."/>
            <person name="Kellis M."/>
            <person name="Flicek P."/>
            <person name="Chen Y."/>
            <person name="Webber C."/>
            <person name="Hardison R."/>
            <person name="Nelson J."/>
            <person name="Hallsworth-Pepin K."/>
            <person name="Delehaunty K."/>
            <person name="Markovic C."/>
            <person name="Minx P."/>
            <person name="Feng Y."/>
            <person name="Kremitzki C."/>
            <person name="Mitreva M."/>
            <person name="Glasscock J."/>
            <person name="Wylie T."/>
            <person name="Wohldmann P."/>
            <person name="Thiru P."/>
            <person name="Nhan M.N."/>
            <person name="Pohl C.S."/>
            <person name="Smith S.M."/>
            <person name="Hou S."/>
            <person name="Nefedov M."/>
            <person name="de Jong P.J."/>
            <person name="Renfree M.B."/>
            <person name="Mardis E.R."/>
            <person name="Wilson R.K."/>
        </authorList>
    </citation>
    <scope>NUCLEOTIDE SEQUENCE [LARGE SCALE GENOMIC DNA]</scope>
    <source>
        <strain evidence="3 4">Glennie</strain>
    </source>
</reference>
<reference evidence="3" key="2">
    <citation type="submission" date="2025-08" db="UniProtKB">
        <authorList>
            <consortium name="Ensembl"/>
        </authorList>
    </citation>
    <scope>IDENTIFICATION</scope>
    <source>
        <strain evidence="3">Glennie</strain>
    </source>
</reference>
<dbReference type="Pfam" id="PF15055">
    <property type="entry name" value="DMAC1_Dmo2"/>
    <property type="match status" value="1"/>
</dbReference>
<dbReference type="Bgee" id="ENSOANG00000050891">
    <property type="expression patterns" value="Expressed in heart and 7 other cell types or tissues"/>
</dbReference>
<name>A0A6I8PGH7_ORNAN</name>
<evidence type="ECO:0000259" key="2">
    <source>
        <dbReference type="Pfam" id="PF15055"/>
    </source>
</evidence>
<dbReference type="Ensembl" id="ENSOANT00000072594.1">
    <property type="protein sequence ID" value="ENSOANP00000051767.1"/>
    <property type="gene ID" value="ENSOANG00000050891.1"/>
</dbReference>
<keyword evidence="1" id="KW-1133">Transmembrane helix</keyword>
<sequence>MASPPLAPSPSPAAPARTPLMGNCWSCRLICGTGLLGVGGYVYLMARRPMKLGIPPGPGHIAQMVFGIELVTQAPCPFHLEDFGEQPLFQPAQGSSRAQPSRDGRAPCLIIRRQDCDKRMECVPLLSSPATNPAIGMKSPGPLICGKQGVDSSVPARRYLLKPLQFLELKALSAVKL</sequence>
<evidence type="ECO:0000313" key="4">
    <source>
        <dbReference type="Proteomes" id="UP000002279"/>
    </source>
</evidence>
<keyword evidence="1" id="KW-0472">Membrane</keyword>